<sequence>MNFRRFSFEQVERECDKRKTIIGYSRKLRPRIKGGETQFFQTILNFPHHRGVIRIYVAEKKALSLLSRAEQIPAKIGGIETDVVAIGEVNALTSPPPGPGTGRLSSLMVGCSIGHKDITAGSMGRIVLKDGEPRILSNNHVLANVNQGIPGDKIYQPGPLDVREGIGVELSEVYECGVLDEFVPIVAKGNLVDAALAIPTKRSWFSRTTVGGSSLSPLTDIEEPEIGAICEKHGRTTGRTSLKLLDDAAVIQVGFGPDDVREFVDQLMFQAADGNGAGIAGGDSGSLVYRSGSDGMVRNVGLIFAGSSTVALANKMANVVAAFSSPLSLDTPFFGEAVGDGEEEMLYEGVRVVKTIVIDPKSRRASELRVFIPERVEAGSVFDVSGNLLDAVDGTPLANRFIVVNGLSATTNDRGQFLIRLTAPTGVDLWDIVAEFAGD</sequence>
<dbReference type="EMBL" id="LAZR01000143">
    <property type="protein sequence ID" value="KKN86860.1"/>
    <property type="molecule type" value="Genomic_DNA"/>
</dbReference>
<gene>
    <name evidence="1" type="ORF">LCGC14_0264190</name>
</gene>
<dbReference type="AlphaFoldDB" id="A0A0F9U0W5"/>
<evidence type="ECO:0000313" key="1">
    <source>
        <dbReference type="EMBL" id="KKN86860.1"/>
    </source>
</evidence>
<dbReference type="InterPro" id="IPR009003">
    <property type="entry name" value="Peptidase_S1_PA"/>
</dbReference>
<accession>A0A0F9U0W5</accession>
<organism evidence="1">
    <name type="scientific">marine sediment metagenome</name>
    <dbReference type="NCBI Taxonomy" id="412755"/>
    <lineage>
        <taxon>unclassified sequences</taxon>
        <taxon>metagenomes</taxon>
        <taxon>ecological metagenomes</taxon>
    </lineage>
</organism>
<name>A0A0F9U0W5_9ZZZZ</name>
<reference evidence="1" key="1">
    <citation type="journal article" date="2015" name="Nature">
        <title>Complex archaea that bridge the gap between prokaryotes and eukaryotes.</title>
        <authorList>
            <person name="Spang A."/>
            <person name="Saw J.H."/>
            <person name="Jorgensen S.L."/>
            <person name="Zaremba-Niedzwiedzka K."/>
            <person name="Martijn J."/>
            <person name="Lind A.E."/>
            <person name="van Eijk R."/>
            <person name="Schleper C."/>
            <person name="Guy L."/>
            <person name="Ettema T.J."/>
        </authorList>
    </citation>
    <scope>NUCLEOTIDE SEQUENCE</scope>
</reference>
<dbReference type="SUPFAM" id="SSF50494">
    <property type="entry name" value="Trypsin-like serine proteases"/>
    <property type="match status" value="1"/>
</dbReference>
<protein>
    <recommendedName>
        <fullName evidence="2">Serine protease</fullName>
    </recommendedName>
</protein>
<proteinExistence type="predicted"/>
<evidence type="ECO:0008006" key="2">
    <source>
        <dbReference type="Google" id="ProtNLM"/>
    </source>
</evidence>
<comment type="caution">
    <text evidence="1">The sequence shown here is derived from an EMBL/GenBank/DDBJ whole genome shotgun (WGS) entry which is preliminary data.</text>
</comment>